<evidence type="ECO:0000313" key="2">
    <source>
        <dbReference type="Proteomes" id="UP001237988"/>
    </source>
</evidence>
<dbReference type="Proteomes" id="UP001237988">
    <property type="component" value="Segment"/>
</dbReference>
<reference evidence="1" key="1">
    <citation type="submission" date="2023-04" db="EMBL/GenBank/DDBJ databases">
        <title>Bacteriophage Phass-1 Discovered in the Human Gut Virome - the Founding Member of the Proposed New Family Phassviridae.</title>
        <authorList>
            <person name="Tikunov A.Y."/>
            <person name="Morozova V.V."/>
            <person name="Chechushkov A.V."/>
            <person name="Tikunova N.V."/>
        </authorList>
    </citation>
    <scope>NUCLEOTIDE SEQUENCE</scope>
</reference>
<dbReference type="EMBL" id="OQ749652">
    <property type="protein sequence ID" value="WIC39739.1"/>
    <property type="molecule type" value="Genomic_DNA"/>
</dbReference>
<organism evidence="1 2">
    <name type="scientific">Phage Phass-1</name>
    <dbReference type="NCBI Taxonomy" id="3043662"/>
    <lineage>
        <taxon>Viruses</taxon>
        <taxon>Duplodnaviria</taxon>
        <taxon>Heunggongvirae</taxon>
        <taxon>Uroviricota</taxon>
        <taxon>Caudoviricetes</taxon>
        <taxon>Caudoviricetes code 15 clade</taxon>
    </lineage>
</organism>
<proteinExistence type="predicted"/>
<evidence type="ECO:0000313" key="1">
    <source>
        <dbReference type="EMBL" id="WIC39739.1"/>
    </source>
</evidence>
<protein>
    <submittedName>
        <fullName evidence="1">Uncharacterized protein</fullName>
    </submittedName>
</protein>
<name>A0AAF0LZX0_9CAUD</name>
<sequence>MLHSFHVSILFLATFLFYHTGGSLSTPCVDFLSADGISGVLLFGGQPLGVGGLADDLGRLDALDILHGVGNLERRVISTQSGVDFGGSHGSGSQHGLDSGGLFLGGLRRTLGGVLLGMGGVVSGLGFLCGQQGGGLFRNTGADFVRDLDFTVDDGDDFLGVSGVSVTSVHNFFPFQISR</sequence>
<accession>A0AAF0LZX0</accession>